<dbReference type="InterPro" id="IPR013087">
    <property type="entry name" value="Znf_C2H2_type"/>
</dbReference>
<evidence type="ECO:0008006" key="8">
    <source>
        <dbReference type="Google" id="ProtNLM"/>
    </source>
</evidence>
<feature type="compositionally biased region" description="Low complexity" evidence="3">
    <location>
        <begin position="276"/>
        <end position="307"/>
    </location>
</feature>
<keyword evidence="1" id="KW-0862">Zinc</keyword>
<dbReference type="GO" id="GO:0008270">
    <property type="term" value="F:zinc ion binding"/>
    <property type="evidence" value="ECO:0007669"/>
    <property type="project" value="UniProtKB-KW"/>
</dbReference>
<keyword evidence="2" id="KW-0539">Nucleus</keyword>
<dbReference type="SUPFAM" id="SSF46689">
    <property type="entry name" value="Homeodomain-like"/>
    <property type="match status" value="1"/>
</dbReference>
<evidence type="ECO:0000259" key="5">
    <source>
        <dbReference type="PROSITE" id="PS50157"/>
    </source>
</evidence>
<gene>
    <name evidence="6" type="ORF">AB675_7538</name>
</gene>
<sequence>MTDTTIPTSPGSSAGFDQLLQAWIDADDSLTGPLDEQFKLSPESVEADSYGQQMLNTEAVQTADSSRPKQRQRFSDAQKALLNNWVLTHLDDPYLSTAECADLTQQTQLSATQVRMYVSNFRRRKLNKGDDIARELGADEASPDRHVSCHSEGSNNDKTSLEARPPSLREVSGNYTFRANSPDVTAVDQSAGSGQARQVPTYSDWTGSFVEWYLEASQFADAPEQQSNSRLCSPNAEEHEELRWTQDSVFLPDSEFNMTVDNMSEVDNSSDHGLLRRSPGSVRSSARSVGSRPASSKSATTVVSADSRVSKGSRRGRKAYGSTKRQASIAIVSASGYPSDTNIRVSIEMLGANCSKEILRTKAIRSISGNAEYDASHENFTKVNCLADAEFQVLVKDTGLFRDHLLGHSIFFVSDQEEGFEQTVNAGQGTVVIRSSFEATENIGKTSALRCPICRKSFARPYTLRRHVTSVHSEQQAWICRPVNDFESKRYLLCPVCSGDPEVCSHSETLLSCWNHPDSERTFYRKDAMREHLRRMHGLGSCMMPSKGPAVALGRALCQFVSQHESYLPSAEELERAAAVFPEFDGLSSWFPGELFAAARLSFLRDCIDRVLYLKAAGAVCNVHCPSANAVETSLYDMLANDADQGDKTSRQSFNRHSLELLHLKMYMRPSFRCTDCDRFDRCWHKALLASLTQNRPLGITGLLLSPVNFVRSSCLNLTSTYLTVDEADRVLKLRTMPPCASHTPFASQPMAANQSESLLPGHYSLVSNQSSLLDTQIPATDISSTAADFPSESDPIPRDPRSPPHVESGSSYDDSWWSLICRGAPTSMQFLDDELSAMYMDTNESPWGHSDMAANDEACKFGSS</sequence>
<dbReference type="PROSITE" id="PS00028">
    <property type="entry name" value="ZINC_FINGER_C2H2_1"/>
    <property type="match status" value="1"/>
</dbReference>
<evidence type="ECO:0000313" key="6">
    <source>
        <dbReference type="EMBL" id="KPI40270.1"/>
    </source>
</evidence>
<dbReference type="SMART" id="SM00389">
    <property type="entry name" value="HOX"/>
    <property type="match status" value="1"/>
</dbReference>
<proteinExistence type="predicted"/>
<dbReference type="AlphaFoldDB" id="A0A0N1H4M6"/>
<feature type="region of interest" description="Disordered" evidence="3">
    <location>
        <begin position="786"/>
        <end position="813"/>
    </location>
</feature>
<dbReference type="InterPro" id="IPR009057">
    <property type="entry name" value="Homeodomain-like_sf"/>
</dbReference>
<dbReference type="SMART" id="SM00355">
    <property type="entry name" value="ZnF_C2H2"/>
    <property type="match status" value="2"/>
</dbReference>
<dbReference type="Gene3D" id="1.10.10.60">
    <property type="entry name" value="Homeodomain-like"/>
    <property type="match status" value="1"/>
</dbReference>
<feature type="region of interest" description="Disordered" evidence="3">
    <location>
        <begin position="179"/>
        <end position="199"/>
    </location>
</feature>
<dbReference type="InterPro" id="IPR001356">
    <property type="entry name" value="HD"/>
</dbReference>
<keyword evidence="7" id="KW-1185">Reference proteome</keyword>
<dbReference type="PROSITE" id="PS50071">
    <property type="entry name" value="HOMEOBOX_2"/>
    <property type="match status" value="1"/>
</dbReference>
<dbReference type="CDD" id="cd00086">
    <property type="entry name" value="homeodomain"/>
    <property type="match status" value="1"/>
</dbReference>
<comment type="caution">
    <text evidence="6">The sequence shown here is derived from an EMBL/GenBank/DDBJ whole genome shotgun (WGS) entry which is preliminary data.</text>
</comment>
<dbReference type="GeneID" id="28739794"/>
<name>A0A0N1H4M6_9EURO</name>
<dbReference type="RefSeq" id="XP_018000233.1">
    <property type="nucleotide sequence ID" value="XM_018147914.1"/>
</dbReference>
<reference evidence="6 7" key="1">
    <citation type="submission" date="2015-06" db="EMBL/GenBank/DDBJ databases">
        <title>Draft genome of the ant-associated black yeast Phialophora attae CBS 131958.</title>
        <authorList>
            <person name="Moreno L.F."/>
            <person name="Stielow B.J."/>
            <person name="de Hoog S."/>
            <person name="Vicente V.A."/>
            <person name="Weiss V.A."/>
            <person name="de Vries M."/>
            <person name="Cruz L.M."/>
            <person name="Souza E.M."/>
        </authorList>
    </citation>
    <scope>NUCLEOTIDE SEQUENCE [LARGE SCALE GENOMIC DNA]</scope>
    <source>
        <strain evidence="6 7">CBS 131958</strain>
    </source>
</reference>
<dbReference type="GO" id="GO:0003677">
    <property type="term" value="F:DNA binding"/>
    <property type="evidence" value="ECO:0007669"/>
    <property type="project" value="UniProtKB-UniRule"/>
</dbReference>
<feature type="domain" description="Homeobox" evidence="4">
    <location>
        <begin position="65"/>
        <end position="128"/>
    </location>
</feature>
<evidence type="ECO:0000256" key="1">
    <source>
        <dbReference type="PROSITE-ProRule" id="PRU00042"/>
    </source>
</evidence>
<keyword evidence="1" id="KW-0479">Metal-binding</keyword>
<keyword evidence="1" id="KW-0863">Zinc-finger</keyword>
<keyword evidence="2" id="KW-0371">Homeobox</keyword>
<feature type="DNA-binding region" description="Homeobox" evidence="2">
    <location>
        <begin position="67"/>
        <end position="129"/>
    </location>
</feature>
<dbReference type="EMBL" id="LFJN01000012">
    <property type="protein sequence ID" value="KPI40270.1"/>
    <property type="molecule type" value="Genomic_DNA"/>
</dbReference>
<feature type="compositionally biased region" description="Basic and acidic residues" evidence="3">
    <location>
        <begin position="796"/>
        <end position="805"/>
    </location>
</feature>
<dbReference type="InterPro" id="IPR035892">
    <property type="entry name" value="C2_domain_sf"/>
</dbReference>
<dbReference type="Proteomes" id="UP000038010">
    <property type="component" value="Unassembled WGS sequence"/>
</dbReference>
<dbReference type="GO" id="GO:0005634">
    <property type="term" value="C:nucleus"/>
    <property type="evidence" value="ECO:0007669"/>
    <property type="project" value="UniProtKB-SubCell"/>
</dbReference>
<dbReference type="Gene3D" id="3.30.160.60">
    <property type="entry name" value="Classic Zinc Finger"/>
    <property type="match status" value="1"/>
</dbReference>
<protein>
    <recommendedName>
        <fullName evidence="8">Homeobox domain-containing protein</fullName>
    </recommendedName>
</protein>
<feature type="domain" description="C2H2-type" evidence="5">
    <location>
        <begin position="449"/>
        <end position="477"/>
    </location>
</feature>
<evidence type="ECO:0000256" key="3">
    <source>
        <dbReference type="SAM" id="MobiDB-lite"/>
    </source>
</evidence>
<accession>A0A0N1H4M6</accession>
<dbReference type="Gene3D" id="2.60.40.150">
    <property type="entry name" value="C2 domain"/>
    <property type="match status" value="1"/>
</dbReference>
<dbReference type="PROSITE" id="PS50157">
    <property type="entry name" value="ZINC_FINGER_C2H2_2"/>
    <property type="match status" value="1"/>
</dbReference>
<dbReference type="OrthoDB" id="4765743at2759"/>
<feature type="region of interest" description="Disordered" evidence="3">
    <location>
        <begin position="138"/>
        <end position="164"/>
    </location>
</feature>
<comment type="subcellular location">
    <subcellularLocation>
        <location evidence="2">Nucleus</location>
    </subcellularLocation>
</comment>
<evidence type="ECO:0000256" key="2">
    <source>
        <dbReference type="PROSITE-ProRule" id="PRU00108"/>
    </source>
</evidence>
<feature type="region of interest" description="Disordered" evidence="3">
    <location>
        <begin position="263"/>
        <end position="321"/>
    </location>
</feature>
<evidence type="ECO:0000259" key="4">
    <source>
        <dbReference type="PROSITE" id="PS50071"/>
    </source>
</evidence>
<dbReference type="STRING" id="1664694.A0A0N1H4M6"/>
<dbReference type="VEuPathDB" id="FungiDB:AB675_7538"/>
<feature type="compositionally biased region" description="Basic and acidic residues" evidence="3">
    <location>
        <begin position="138"/>
        <end position="149"/>
    </location>
</feature>
<evidence type="ECO:0000313" key="7">
    <source>
        <dbReference type="Proteomes" id="UP000038010"/>
    </source>
</evidence>
<organism evidence="6 7">
    <name type="scientific">Cyphellophora attinorum</name>
    <dbReference type="NCBI Taxonomy" id="1664694"/>
    <lineage>
        <taxon>Eukaryota</taxon>
        <taxon>Fungi</taxon>
        <taxon>Dikarya</taxon>
        <taxon>Ascomycota</taxon>
        <taxon>Pezizomycotina</taxon>
        <taxon>Eurotiomycetes</taxon>
        <taxon>Chaetothyriomycetidae</taxon>
        <taxon>Chaetothyriales</taxon>
        <taxon>Cyphellophoraceae</taxon>
        <taxon>Cyphellophora</taxon>
    </lineage>
</organism>
<keyword evidence="2" id="KW-0238">DNA-binding</keyword>